<organism evidence="1 2">
    <name type="scientific">Pristionchus pacificus</name>
    <name type="common">Parasitic nematode worm</name>
    <dbReference type="NCBI Taxonomy" id="54126"/>
    <lineage>
        <taxon>Eukaryota</taxon>
        <taxon>Metazoa</taxon>
        <taxon>Ecdysozoa</taxon>
        <taxon>Nematoda</taxon>
        <taxon>Chromadorea</taxon>
        <taxon>Rhabditida</taxon>
        <taxon>Rhabditina</taxon>
        <taxon>Diplogasteromorpha</taxon>
        <taxon>Diplogasteroidea</taxon>
        <taxon>Neodiplogasteridae</taxon>
        <taxon>Pristionchus</taxon>
    </lineage>
</organism>
<gene>
    <name evidence="1" type="primary">WBGene00204424</name>
</gene>
<reference evidence="2" key="1">
    <citation type="journal article" date="2008" name="Nat. Genet.">
        <title>The Pristionchus pacificus genome provides a unique perspective on nematode lifestyle and parasitism.</title>
        <authorList>
            <person name="Dieterich C."/>
            <person name="Clifton S.W."/>
            <person name="Schuster L.N."/>
            <person name="Chinwalla A."/>
            <person name="Delehaunty K."/>
            <person name="Dinkelacker I."/>
            <person name="Fulton L."/>
            <person name="Fulton R."/>
            <person name="Godfrey J."/>
            <person name="Minx P."/>
            <person name="Mitreva M."/>
            <person name="Roeseler W."/>
            <person name="Tian H."/>
            <person name="Witte H."/>
            <person name="Yang S.P."/>
            <person name="Wilson R.K."/>
            <person name="Sommer R.J."/>
        </authorList>
    </citation>
    <scope>NUCLEOTIDE SEQUENCE [LARGE SCALE GENOMIC DNA]</scope>
    <source>
        <strain evidence="2">PS312</strain>
    </source>
</reference>
<proteinExistence type="predicted"/>
<keyword evidence="2" id="KW-1185">Reference proteome</keyword>
<evidence type="ECO:0000313" key="2">
    <source>
        <dbReference type="Proteomes" id="UP000005239"/>
    </source>
</evidence>
<name>A0A2A6BS13_PRIPA</name>
<reference evidence="1" key="2">
    <citation type="submission" date="2022-06" db="UniProtKB">
        <authorList>
            <consortium name="EnsemblMetazoa"/>
        </authorList>
    </citation>
    <scope>IDENTIFICATION</scope>
    <source>
        <strain evidence="1">PS312</strain>
    </source>
</reference>
<dbReference type="EnsemblMetazoa" id="PPA31559.1">
    <property type="protein sequence ID" value="PPA31559.1"/>
    <property type="gene ID" value="WBGene00204424"/>
</dbReference>
<dbReference type="AlphaFoldDB" id="A0A2A6BS13"/>
<sequence>MWPSLLFVMILLAALFPSLFLVLGCLRGAYRGPGRRWDGDMRSRTSSTESSLTVEIPRMGSPKRRRLLFEAEAVRMLARSGAYSNGRWIMPHPRPLLDGPIIALAFSQDDVVQWHAYEEELLDAEVPYKIYEWKIFAATKNDNEMTHGEHDDVSQEVYQFVAEKEGDLDKTFDPERIAFVLGQLKQMLTTIGVVMPTRLYGIPVDEIM</sequence>
<accession>A0A8R1YKB8</accession>
<accession>A0A2A6BS13</accession>
<protein>
    <submittedName>
        <fullName evidence="1">Uncharacterized protein</fullName>
    </submittedName>
</protein>
<evidence type="ECO:0000313" key="1">
    <source>
        <dbReference type="EnsemblMetazoa" id="PPA31559.1"/>
    </source>
</evidence>
<dbReference type="Proteomes" id="UP000005239">
    <property type="component" value="Unassembled WGS sequence"/>
</dbReference>